<sequence length="43" mass="5277">MYNKDDRDDIEDSEDNNEFLNNFKDYFHFMFNIPDASKLPKQD</sequence>
<dbReference type="Proteomes" id="UP000789375">
    <property type="component" value="Unassembled WGS sequence"/>
</dbReference>
<dbReference type="AlphaFoldDB" id="A0A9N8ZEK2"/>
<accession>A0A9N8ZEK2</accession>
<evidence type="ECO:0000313" key="2">
    <source>
        <dbReference type="Proteomes" id="UP000789375"/>
    </source>
</evidence>
<evidence type="ECO:0000313" key="1">
    <source>
        <dbReference type="EMBL" id="CAG8492042.1"/>
    </source>
</evidence>
<name>A0A9N8ZEK2_FUNMO</name>
<organism evidence="1 2">
    <name type="scientific">Funneliformis mosseae</name>
    <name type="common">Endomycorrhizal fungus</name>
    <name type="synonym">Glomus mosseae</name>
    <dbReference type="NCBI Taxonomy" id="27381"/>
    <lineage>
        <taxon>Eukaryota</taxon>
        <taxon>Fungi</taxon>
        <taxon>Fungi incertae sedis</taxon>
        <taxon>Mucoromycota</taxon>
        <taxon>Glomeromycotina</taxon>
        <taxon>Glomeromycetes</taxon>
        <taxon>Glomerales</taxon>
        <taxon>Glomeraceae</taxon>
        <taxon>Funneliformis</taxon>
    </lineage>
</organism>
<gene>
    <name evidence="1" type="ORF">FMOSSE_LOCUS3588</name>
</gene>
<keyword evidence="2" id="KW-1185">Reference proteome</keyword>
<comment type="caution">
    <text evidence="1">The sequence shown here is derived from an EMBL/GenBank/DDBJ whole genome shotgun (WGS) entry which is preliminary data.</text>
</comment>
<dbReference type="EMBL" id="CAJVPP010000543">
    <property type="protein sequence ID" value="CAG8492042.1"/>
    <property type="molecule type" value="Genomic_DNA"/>
</dbReference>
<protein>
    <submittedName>
        <fullName evidence="1">6357_t:CDS:1</fullName>
    </submittedName>
</protein>
<reference evidence="1" key="1">
    <citation type="submission" date="2021-06" db="EMBL/GenBank/DDBJ databases">
        <authorList>
            <person name="Kallberg Y."/>
            <person name="Tangrot J."/>
            <person name="Rosling A."/>
        </authorList>
    </citation>
    <scope>NUCLEOTIDE SEQUENCE</scope>
    <source>
        <strain evidence="1">87-6 pot B 2015</strain>
    </source>
</reference>
<proteinExistence type="predicted"/>